<dbReference type="GO" id="GO:0003677">
    <property type="term" value="F:DNA binding"/>
    <property type="evidence" value="ECO:0007669"/>
    <property type="project" value="UniProtKB-KW"/>
</dbReference>
<evidence type="ECO:0000259" key="6">
    <source>
        <dbReference type="PROSITE" id="PS51519"/>
    </source>
</evidence>
<feature type="compositionally biased region" description="Polar residues" evidence="5">
    <location>
        <begin position="59"/>
        <end position="68"/>
    </location>
</feature>
<dbReference type="SMART" id="SM00666">
    <property type="entry name" value="PB1"/>
    <property type="match status" value="1"/>
</dbReference>
<dbReference type="EMBL" id="JAVXUP010001255">
    <property type="protein sequence ID" value="KAK3013988.1"/>
    <property type="molecule type" value="Genomic_DNA"/>
</dbReference>
<dbReference type="InterPro" id="IPR045012">
    <property type="entry name" value="NLP"/>
</dbReference>
<dbReference type="Pfam" id="PF02042">
    <property type="entry name" value="RWP-RK"/>
    <property type="match status" value="1"/>
</dbReference>
<evidence type="ECO:0000313" key="8">
    <source>
        <dbReference type="EMBL" id="KAK3013988.1"/>
    </source>
</evidence>
<feature type="domain" description="RWP-RK" evidence="6">
    <location>
        <begin position="81"/>
        <end position="166"/>
    </location>
</feature>
<dbReference type="GO" id="GO:0003700">
    <property type="term" value="F:DNA-binding transcription factor activity"/>
    <property type="evidence" value="ECO:0007669"/>
    <property type="project" value="InterPro"/>
</dbReference>
<dbReference type="Gene3D" id="3.10.20.90">
    <property type="entry name" value="Phosphatidylinositol 3-kinase Catalytic Subunit, Chain A, domain 1"/>
    <property type="match status" value="1"/>
</dbReference>
<evidence type="ECO:0000256" key="2">
    <source>
        <dbReference type="ARBA" id="ARBA00023125"/>
    </source>
</evidence>
<sequence length="272" mass="30484">MKQHLRSFKVSSGKELGEELTADIVEVFASTDELHSASKCKTTRSPEALQSEVEIVHVDSSSQQSTAEKASEKGVEQSKIALTPLQNQCLISKKGKDITYEALKPYLGMRTLDNVAKIFDVSRSKMKRSCRAVGISEWPSCKRKKVKPTHSNLKNLNESVQSNEERIPESSWKDPSCDNRRMQDATLVTIKATYAHDIIKFQITSSSTMTELSENLTERLPLTGKSLRIEYQDDEGDWVLLACEKDLQYCLTSLGSSATIYMRVQPISDQLA</sequence>
<dbReference type="PANTHER" id="PTHR32002:SF49">
    <property type="entry name" value="BILE ACID:SODIUM SYMPORTER_ARSENICAL RESISTANCE PROTEIN ACR3-RELATED"/>
    <property type="match status" value="1"/>
</dbReference>
<evidence type="ECO:0000256" key="5">
    <source>
        <dbReference type="SAM" id="MobiDB-lite"/>
    </source>
</evidence>
<dbReference type="SUPFAM" id="SSF54277">
    <property type="entry name" value="CAD &amp; PB1 domains"/>
    <property type="match status" value="1"/>
</dbReference>
<dbReference type="InterPro" id="IPR003035">
    <property type="entry name" value="RWP-RK_dom"/>
</dbReference>
<reference evidence="8" key="1">
    <citation type="submission" date="2022-12" db="EMBL/GenBank/DDBJ databases">
        <title>Draft genome assemblies for two species of Escallonia (Escalloniales).</title>
        <authorList>
            <person name="Chanderbali A."/>
            <person name="Dervinis C."/>
            <person name="Anghel I."/>
            <person name="Soltis D."/>
            <person name="Soltis P."/>
            <person name="Zapata F."/>
        </authorList>
    </citation>
    <scope>NUCLEOTIDE SEQUENCE</scope>
    <source>
        <strain evidence="8">UCBG64.0493</strain>
        <tissue evidence="8">Leaf</tissue>
    </source>
</reference>
<comment type="caution">
    <text evidence="8">The sequence shown here is derived from an EMBL/GenBank/DDBJ whole genome shotgun (WGS) entry which is preliminary data.</text>
</comment>
<dbReference type="InterPro" id="IPR000270">
    <property type="entry name" value="PB1_dom"/>
</dbReference>
<proteinExistence type="predicted"/>
<dbReference type="Pfam" id="PF00564">
    <property type="entry name" value="PB1"/>
    <property type="match status" value="1"/>
</dbReference>
<keyword evidence="3" id="KW-0804">Transcription</keyword>
<dbReference type="PROSITE" id="PS51519">
    <property type="entry name" value="RWP_RK"/>
    <property type="match status" value="1"/>
</dbReference>
<evidence type="ECO:0000256" key="3">
    <source>
        <dbReference type="ARBA" id="ARBA00023163"/>
    </source>
</evidence>
<dbReference type="PANTHER" id="PTHR32002">
    <property type="entry name" value="PROTEIN NLP8"/>
    <property type="match status" value="1"/>
</dbReference>
<evidence type="ECO:0000259" key="7">
    <source>
        <dbReference type="PROSITE" id="PS51745"/>
    </source>
</evidence>
<evidence type="ECO:0000256" key="4">
    <source>
        <dbReference type="ARBA" id="ARBA00023242"/>
    </source>
</evidence>
<feature type="domain" description="PB1" evidence="7">
    <location>
        <begin position="187"/>
        <end position="267"/>
    </location>
</feature>
<keyword evidence="4" id="KW-0539">Nucleus</keyword>
<dbReference type="Proteomes" id="UP001188597">
    <property type="component" value="Unassembled WGS sequence"/>
</dbReference>
<keyword evidence="2" id="KW-0238">DNA-binding</keyword>
<gene>
    <name evidence="8" type="ORF">RJ639_008148</name>
</gene>
<name>A0AA88VU44_9ASTE</name>
<evidence type="ECO:0000313" key="9">
    <source>
        <dbReference type="Proteomes" id="UP001188597"/>
    </source>
</evidence>
<evidence type="ECO:0000256" key="1">
    <source>
        <dbReference type="ARBA" id="ARBA00023015"/>
    </source>
</evidence>
<keyword evidence="1" id="KW-0805">Transcription regulation</keyword>
<keyword evidence="9" id="KW-1185">Reference proteome</keyword>
<dbReference type="PROSITE" id="PS51745">
    <property type="entry name" value="PB1"/>
    <property type="match status" value="1"/>
</dbReference>
<feature type="region of interest" description="Disordered" evidence="5">
    <location>
        <begin position="57"/>
        <end position="76"/>
    </location>
</feature>
<protein>
    <submittedName>
        <fullName evidence="8">Uncharacterized protein</fullName>
    </submittedName>
</protein>
<organism evidence="8 9">
    <name type="scientific">Escallonia herrerae</name>
    <dbReference type="NCBI Taxonomy" id="1293975"/>
    <lineage>
        <taxon>Eukaryota</taxon>
        <taxon>Viridiplantae</taxon>
        <taxon>Streptophyta</taxon>
        <taxon>Embryophyta</taxon>
        <taxon>Tracheophyta</taxon>
        <taxon>Spermatophyta</taxon>
        <taxon>Magnoliopsida</taxon>
        <taxon>eudicotyledons</taxon>
        <taxon>Gunneridae</taxon>
        <taxon>Pentapetalae</taxon>
        <taxon>asterids</taxon>
        <taxon>campanulids</taxon>
        <taxon>Escalloniales</taxon>
        <taxon>Escalloniaceae</taxon>
        <taxon>Escallonia</taxon>
    </lineage>
</organism>
<dbReference type="AlphaFoldDB" id="A0AA88VU44"/>
<accession>A0AA88VU44</accession>
<dbReference type="InterPro" id="IPR053793">
    <property type="entry name" value="PB1-like"/>
</dbReference>